<dbReference type="GO" id="GO:0006606">
    <property type="term" value="P:protein import into nucleus"/>
    <property type="evidence" value="ECO:0007669"/>
    <property type="project" value="InterPro"/>
</dbReference>
<dbReference type="OrthoDB" id="543373at2759"/>
<keyword evidence="7" id="KW-0007">Acetylation</keyword>
<evidence type="ECO:0000256" key="4">
    <source>
        <dbReference type="ARBA" id="ARBA00022490"/>
    </source>
</evidence>
<dbReference type="GO" id="GO:0005737">
    <property type="term" value="C:cytoplasm"/>
    <property type="evidence" value="ECO:0007669"/>
    <property type="project" value="UniProtKB-SubCell"/>
</dbReference>
<dbReference type="AlphaFoldDB" id="A0A7R8ZH63"/>
<keyword evidence="3" id="KW-0813">Transport</keyword>
<dbReference type="InterPro" id="IPR011989">
    <property type="entry name" value="ARM-like"/>
</dbReference>
<name>A0A7R8ZH63_9CRUS</name>
<evidence type="ECO:0000313" key="9">
    <source>
        <dbReference type="EMBL" id="CAD7223535.1"/>
    </source>
</evidence>
<evidence type="ECO:0000256" key="5">
    <source>
        <dbReference type="ARBA" id="ARBA00022737"/>
    </source>
</evidence>
<dbReference type="SUPFAM" id="SSF48371">
    <property type="entry name" value="ARM repeat"/>
    <property type="match status" value="1"/>
</dbReference>
<keyword evidence="6" id="KW-0653">Protein transport</keyword>
<dbReference type="InterPro" id="IPR001494">
    <property type="entry name" value="Importin-beta_N"/>
</dbReference>
<dbReference type="InterPro" id="IPR041653">
    <property type="entry name" value="Importin_rep_4"/>
</dbReference>
<dbReference type="Pfam" id="PF25574">
    <property type="entry name" value="TPR_IMB1"/>
    <property type="match status" value="1"/>
</dbReference>
<dbReference type="Pfam" id="PF02985">
    <property type="entry name" value="HEAT"/>
    <property type="match status" value="1"/>
</dbReference>
<dbReference type="PROSITE" id="PS50166">
    <property type="entry name" value="IMPORTIN_B_NT"/>
    <property type="match status" value="1"/>
</dbReference>
<dbReference type="Pfam" id="PF18829">
    <property type="entry name" value="Importin_rep_6"/>
    <property type="match status" value="1"/>
</dbReference>
<keyword evidence="8" id="KW-0539">Nucleus</keyword>
<sequence length="1116" mass="123807">MPVPAMTGSEEDFLQFLTLLTDNDNDVRAAAEARYAGIPLTQRVHRLFSVIRNTSVGDTLRTFAAVLLRRLFSTDWDDFFVNLPDDQKVAFRTEMLAALSDEGASQSMSAKLCELAAEMARNLVAEDGSSLWPELLKFLFDGVQSQSPRQRIVALTIFQKEPGLFGIQQANLLGHIKGMLAATLRDPVPEVQAAAAQATMDFIMSNSDEDSVLTALKDLSGPCLEVVERSCVAGDDDTLLKSLVDLVEDCAKWLRPQISPLFDMCIRVLSNENQEESWRSLALEVMVATSEGAPAMVRKLCREKVQVLVGLCLKLMATVDDDSSWETRDTSNEDDDEEDLSTTAEQAIDRLALALGGKVVLPTIANTVPQMLQSERWQDRHAALFCLSSCGEGCHKQMEPLLGQLIPNLVNFLRDPHPRVRYACCNALGQMATDFAPTFQKSFHTVIIPSLLTTIAQVSSKFPDDPATDSSPRVQAHAGAALVNMSEDCPRTLLTGHLDNIVSVLEQVMNAKFQELVATGRKLVLEQMITTLASVADTVEDKFIPYYEKFMPCLKVIFQNALKPEFKLLRGRTIECISLIGLAVGAEKFMSDAGEVMDLLLKAQVNSDQEEFTADDPQLSYMFSAWARICKILGKGFEPYLPMVMPPVMRTAQVKPDMAVLQEGEAKEMSPEWEIVSLDETQSIGIKTSCLEDKGTACQMLVCYASELKGAFAPYVQEVMAIMVPLLKFYFDDGVRTSAAESIAPLLEAAKEKGPAFVNEVWNYARQELLAAIDVEPDKEVLPDQIKALANCIEALNAPSCLDAESMERVVVIMEKCIQEHFTREEDRAKKQGDEDFDEETKEVLEEERDSDSFILARLSDLLHALFSVYRENFIQLFDRLAPELGKLLQPDRAWKERQWGLCFFDDVIEFTGPMCIKYQELIVPALAKYVHDPEPDVRQAAAYGIGLLAQHGGEQFFKAITDYLPLLVQVIESPGSKSPENVTMTENAISAVCRILQSENPLIDQATRDHLMRQWLSWLPVTEDGDEAIVIYGYLASLIEANNPVILGENSANLPRIVAILGEALSKEVLEAGTPVYQRLLMILKQVQNTPGVLNSCLQHLTEDQKTALAAALQS</sequence>
<gene>
    <name evidence="9" type="ORF">CTOB1V02_LOCUS1518</name>
</gene>
<evidence type="ECO:0000256" key="8">
    <source>
        <dbReference type="ARBA" id="ARBA00023242"/>
    </source>
</evidence>
<dbReference type="InterPro" id="IPR000357">
    <property type="entry name" value="HEAT"/>
</dbReference>
<dbReference type="InterPro" id="IPR040122">
    <property type="entry name" value="Importin_beta"/>
</dbReference>
<dbReference type="PANTHER" id="PTHR10527">
    <property type="entry name" value="IMPORTIN BETA"/>
    <property type="match status" value="1"/>
</dbReference>
<dbReference type="Pfam" id="PF13513">
    <property type="entry name" value="HEAT_EZ"/>
    <property type="match status" value="1"/>
</dbReference>
<dbReference type="InterPro" id="IPR041389">
    <property type="entry name" value="Importin_rep_6"/>
</dbReference>
<dbReference type="EMBL" id="OB660218">
    <property type="protein sequence ID" value="CAD7223535.1"/>
    <property type="molecule type" value="Genomic_DNA"/>
</dbReference>
<evidence type="ECO:0000256" key="6">
    <source>
        <dbReference type="ARBA" id="ARBA00022927"/>
    </source>
</evidence>
<reference evidence="9" key="1">
    <citation type="submission" date="2020-11" db="EMBL/GenBank/DDBJ databases">
        <authorList>
            <person name="Tran Van P."/>
        </authorList>
    </citation>
    <scope>NUCLEOTIDE SEQUENCE</scope>
</reference>
<dbReference type="InterPro" id="IPR057672">
    <property type="entry name" value="TPR_IPO4/5"/>
</dbReference>
<dbReference type="Gene3D" id="1.25.10.10">
    <property type="entry name" value="Leucine-rich Repeat Variant"/>
    <property type="match status" value="1"/>
</dbReference>
<dbReference type="Pfam" id="PF25780">
    <property type="entry name" value="TPR_IPO5"/>
    <property type="match status" value="1"/>
</dbReference>
<protein>
    <submittedName>
        <fullName evidence="9">Uncharacterized protein</fullName>
    </submittedName>
</protein>
<evidence type="ECO:0000256" key="3">
    <source>
        <dbReference type="ARBA" id="ARBA00022448"/>
    </source>
</evidence>
<evidence type="ECO:0000256" key="1">
    <source>
        <dbReference type="ARBA" id="ARBA00004123"/>
    </source>
</evidence>
<dbReference type="PROSITE" id="PS50077">
    <property type="entry name" value="HEAT_REPEAT"/>
    <property type="match status" value="2"/>
</dbReference>
<organism evidence="9">
    <name type="scientific">Cyprideis torosa</name>
    <dbReference type="NCBI Taxonomy" id="163714"/>
    <lineage>
        <taxon>Eukaryota</taxon>
        <taxon>Metazoa</taxon>
        <taxon>Ecdysozoa</taxon>
        <taxon>Arthropoda</taxon>
        <taxon>Crustacea</taxon>
        <taxon>Oligostraca</taxon>
        <taxon>Ostracoda</taxon>
        <taxon>Podocopa</taxon>
        <taxon>Podocopida</taxon>
        <taxon>Cytherocopina</taxon>
        <taxon>Cytheroidea</taxon>
        <taxon>Cytherideidae</taxon>
        <taxon>Cyprideis</taxon>
    </lineage>
</organism>
<accession>A0A7R8ZH63</accession>
<dbReference type="GO" id="GO:0005634">
    <property type="term" value="C:nucleus"/>
    <property type="evidence" value="ECO:0007669"/>
    <property type="project" value="UniProtKB-SubCell"/>
</dbReference>
<dbReference type="InterPro" id="IPR058584">
    <property type="entry name" value="IMB1_TNPO1-like_TPR"/>
</dbReference>
<dbReference type="GO" id="GO:0031267">
    <property type="term" value="F:small GTPase binding"/>
    <property type="evidence" value="ECO:0007669"/>
    <property type="project" value="InterPro"/>
</dbReference>
<evidence type="ECO:0000256" key="7">
    <source>
        <dbReference type="ARBA" id="ARBA00022990"/>
    </source>
</evidence>
<evidence type="ECO:0000256" key="2">
    <source>
        <dbReference type="ARBA" id="ARBA00004496"/>
    </source>
</evidence>
<dbReference type="InterPro" id="IPR016024">
    <property type="entry name" value="ARM-type_fold"/>
</dbReference>
<dbReference type="InterPro" id="IPR021133">
    <property type="entry name" value="HEAT_type_2"/>
</dbReference>
<proteinExistence type="predicted"/>
<keyword evidence="5" id="KW-0677">Repeat</keyword>
<comment type="subcellular location">
    <subcellularLocation>
        <location evidence="2">Cytoplasm</location>
    </subcellularLocation>
    <subcellularLocation>
        <location evidence="1">Nucleus</location>
    </subcellularLocation>
</comment>
<dbReference type="Pfam" id="PF18808">
    <property type="entry name" value="Importin_rep_4"/>
    <property type="match status" value="1"/>
</dbReference>
<keyword evidence="4" id="KW-0963">Cytoplasm</keyword>